<proteinExistence type="predicted"/>
<keyword evidence="3" id="KW-1185">Reference proteome</keyword>
<evidence type="ECO:0000313" key="3">
    <source>
        <dbReference type="Proteomes" id="UP001327093"/>
    </source>
</evidence>
<reference evidence="2 3" key="1">
    <citation type="submission" date="2023-10" db="EMBL/GenBank/DDBJ databases">
        <title>Saccharopolyspora sp. nov., isolated from mangrove soil.</title>
        <authorList>
            <person name="Lu Y."/>
            <person name="Liu W."/>
        </authorList>
    </citation>
    <scope>NUCLEOTIDE SEQUENCE [LARGE SCALE GENOMIC DNA]</scope>
    <source>
        <strain evidence="2 3">S2-29</strain>
    </source>
</reference>
<dbReference type="RefSeq" id="WP_324268620.1">
    <property type="nucleotide sequence ID" value="NZ_JAWLNX010000025.1"/>
</dbReference>
<protein>
    <submittedName>
        <fullName evidence="2">Uncharacterized protein</fullName>
    </submittedName>
</protein>
<dbReference type="Proteomes" id="UP001327093">
    <property type="component" value="Unassembled WGS sequence"/>
</dbReference>
<gene>
    <name evidence="2" type="ORF">R4I43_27675</name>
</gene>
<name>A0ABU6AIA0_9PSEU</name>
<accession>A0ABU6AIA0</accession>
<dbReference type="EMBL" id="JAWLNX010000025">
    <property type="protein sequence ID" value="MEB3371192.1"/>
    <property type="molecule type" value="Genomic_DNA"/>
</dbReference>
<evidence type="ECO:0000313" key="2">
    <source>
        <dbReference type="EMBL" id="MEB3371192.1"/>
    </source>
</evidence>
<feature type="region of interest" description="Disordered" evidence="1">
    <location>
        <begin position="24"/>
        <end position="44"/>
    </location>
</feature>
<evidence type="ECO:0000256" key="1">
    <source>
        <dbReference type="SAM" id="MobiDB-lite"/>
    </source>
</evidence>
<organism evidence="2 3">
    <name type="scientific">Saccharopolyspora mangrovi</name>
    <dbReference type="NCBI Taxonomy" id="3082379"/>
    <lineage>
        <taxon>Bacteria</taxon>
        <taxon>Bacillati</taxon>
        <taxon>Actinomycetota</taxon>
        <taxon>Actinomycetes</taxon>
        <taxon>Pseudonocardiales</taxon>
        <taxon>Pseudonocardiaceae</taxon>
        <taxon>Saccharopolyspora</taxon>
    </lineage>
</organism>
<sequence>MAGLALLVLFLVGAAAVFVSLRHDGDGTTDELKSHDDERAVVRR</sequence>
<comment type="caution">
    <text evidence="2">The sequence shown here is derived from an EMBL/GenBank/DDBJ whole genome shotgun (WGS) entry which is preliminary data.</text>
</comment>